<evidence type="ECO:0000313" key="3">
    <source>
        <dbReference type="Proteomes" id="UP001420932"/>
    </source>
</evidence>
<accession>A0AAP0PZ36</accession>
<feature type="signal peptide" evidence="1">
    <location>
        <begin position="1"/>
        <end position="27"/>
    </location>
</feature>
<dbReference type="Proteomes" id="UP001420932">
    <property type="component" value="Unassembled WGS sequence"/>
</dbReference>
<keyword evidence="1" id="KW-0732">Signal</keyword>
<evidence type="ECO:0000313" key="2">
    <source>
        <dbReference type="EMBL" id="KAK9161468.1"/>
    </source>
</evidence>
<proteinExistence type="predicted"/>
<gene>
    <name evidence="2" type="ORF">Syun_007809</name>
</gene>
<evidence type="ECO:0000256" key="1">
    <source>
        <dbReference type="SAM" id="SignalP"/>
    </source>
</evidence>
<dbReference type="EMBL" id="JBBNAF010000003">
    <property type="protein sequence ID" value="KAK9161468.1"/>
    <property type="molecule type" value="Genomic_DNA"/>
</dbReference>
<organism evidence="2 3">
    <name type="scientific">Stephania yunnanensis</name>
    <dbReference type="NCBI Taxonomy" id="152371"/>
    <lineage>
        <taxon>Eukaryota</taxon>
        <taxon>Viridiplantae</taxon>
        <taxon>Streptophyta</taxon>
        <taxon>Embryophyta</taxon>
        <taxon>Tracheophyta</taxon>
        <taxon>Spermatophyta</taxon>
        <taxon>Magnoliopsida</taxon>
        <taxon>Ranunculales</taxon>
        <taxon>Menispermaceae</taxon>
        <taxon>Menispermoideae</taxon>
        <taxon>Cissampelideae</taxon>
        <taxon>Stephania</taxon>
    </lineage>
</organism>
<reference evidence="2 3" key="1">
    <citation type="submission" date="2024-01" db="EMBL/GenBank/DDBJ databases">
        <title>Genome assemblies of Stephania.</title>
        <authorList>
            <person name="Yang L."/>
        </authorList>
    </citation>
    <scope>NUCLEOTIDE SEQUENCE [LARGE SCALE GENOMIC DNA]</scope>
    <source>
        <strain evidence="2">YNDBR</strain>
        <tissue evidence="2">Leaf</tissue>
    </source>
</reference>
<dbReference type="AlphaFoldDB" id="A0AAP0PZ36"/>
<protein>
    <submittedName>
        <fullName evidence="2">Uncharacterized protein</fullName>
    </submittedName>
</protein>
<sequence length="92" mass="10016">MAPNITISTMLLLIVVVLAGFPSSSEGFSWFKPFIPVPSFLPQPKVPFVPVLPVPLPKPPVVVPTVPLPKPNIPIDPIRRPWIPGMPRPSIP</sequence>
<name>A0AAP0PZ36_9MAGN</name>
<keyword evidence="3" id="KW-1185">Reference proteome</keyword>
<comment type="caution">
    <text evidence="2">The sequence shown here is derived from an EMBL/GenBank/DDBJ whole genome shotgun (WGS) entry which is preliminary data.</text>
</comment>
<feature type="chain" id="PRO_5042915037" evidence="1">
    <location>
        <begin position="28"/>
        <end position="92"/>
    </location>
</feature>